<comment type="subunit">
    <text evidence="8">Homodimer.</text>
</comment>
<dbReference type="GO" id="GO:0005737">
    <property type="term" value="C:cytoplasm"/>
    <property type="evidence" value="ECO:0007669"/>
    <property type="project" value="UniProtKB-SubCell"/>
</dbReference>
<dbReference type="HAMAP" id="MF_00475">
    <property type="entry name" value="Trp_repressor"/>
    <property type="match status" value="1"/>
</dbReference>
<evidence type="ECO:0000256" key="5">
    <source>
        <dbReference type="ARBA" id="ARBA00023015"/>
    </source>
</evidence>
<dbReference type="SUPFAM" id="SSF48295">
    <property type="entry name" value="TrpR-like"/>
    <property type="match status" value="1"/>
</dbReference>
<dbReference type="NCBIfam" id="TIGR01321">
    <property type="entry name" value="TrpR"/>
    <property type="match status" value="1"/>
</dbReference>
<dbReference type="Proteomes" id="UP000008305">
    <property type="component" value="Chromosome"/>
</dbReference>
<keyword evidence="4 8" id="KW-0678">Repressor</keyword>
<dbReference type="PIRSF" id="PIRSF003196">
    <property type="entry name" value="Trp_repressor"/>
    <property type="match status" value="1"/>
</dbReference>
<dbReference type="PANTHER" id="PTHR38025">
    <property type="entry name" value="TRP OPERON REPRESSOR"/>
    <property type="match status" value="1"/>
</dbReference>
<reference evidence="9 10" key="1">
    <citation type="journal article" date="2011" name="J. Bacteriol.">
        <title>Genome sequence of the obligate intracellular animal pathogen Chlamydia pecorum E58.</title>
        <authorList>
            <person name="Mojica S."/>
            <person name="Huot Creasy H."/>
            <person name="Daugherty S."/>
            <person name="Read T.D."/>
            <person name="Kim T."/>
            <person name="Kaltenboeck B."/>
            <person name="Bavoil P."/>
            <person name="Myers G.S."/>
        </authorList>
    </citation>
    <scope>NUCLEOTIDE SEQUENCE [LARGE SCALE GENOMIC DNA]</scope>
    <source>
        <strain evidence="9 10">E58</strain>
    </source>
</reference>
<evidence type="ECO:0000313" key="10">
    <source>
        <dbReference type="Proteomes" id="UP000008305"/>
    </source>
</evidence>
<evidence type="ECO:0000256" key="6">
    <source>
        <dbReference type="ARBA" id="ARBA00023125"/>
    </source>
</evidence>
<dbReference type="Pfam" id="PF01371">
    <property type="entry name" value="Trp_repressor"/>
    <property type="match status" value="1"/>
</dbReference>
<dbReference type="AlphaFoldDB" id="A0AA34RE28"/>
<feature type="DNA-binding region" evidence="8">
    <location>
        <begin position="56"/>
        <end position="79"/>
    </location>
</feature>
<dbReference type="InterPro" id="IPR013335">
    <property type="entry name" value="Trp_repress_bac"/>
</dbReference>
<dbReference type="GO" id="GO:0003700">
    <property type="term" value="F:DNA-binding transcription factor activity"/>
    <property type="evidence" value="ECO:0007669"/>
    <property type="project" value="UniProtKB-UniRule"/>
</dbReference>
<accession>A0AA34RE28</accession>
<evidence type="ECO:0000256" key="7">
    <source>
        <dbReference type="ARBA" id="ARBA00023163"/>
    </source>
</evidence>
<evidence type="ECO:0000256" key="8">
    <source>
        <dbReference type="HAMAP-Rule" id="MF_00475"/>
    </source>
</evidence>
<dbReference type="GO" id="GO:0045892">
    <property type="term" value="P:negative regulation of DNA-templated transcription"/>
    <property type="evidence" value="ECO:0007669"/>
    <property type="project" value="UniProtKB-UniRule"/>
</dbReference>
<protein>
    <recommendedName>
        <fullName evidence="8">Trp operon repressor homolog</fullName>
    </recommendedName>
</protein>
<comment type="similarity">
    <text evidence="2 8">Belongs to the TrpR family.</text>
</comment>
<dbReference type="RefSeq" id="WP_013713079.1">
    <property type="nucleotide sequence ID" value="NC_015408.1"/>
</dbReference>
<keyword evidence="5 8" id="KW-0805">Transcription regulation</keyword>
<gene>
    <name evidence="8 9" type="primary">trpR</name>
    <name evidence="9" type="ordered locus">G5S_1088</name>
</gene>
<evidence type="ECO:0000256" key="1">
    <source>
        <dbReference type="ARBA" id="ARBA00004496"/>
    </source>
</evidence>
<dbReference type="InterPro" id="IPR038116">
    <property type="entry name" value="TrpR-like_sf"/>
</dbReference>
<organism evidence="9 10">
    <name type="scientific">Chlamydia pecorum (strain ATCC VR-628 / DSM 29919 / E58)</name>
    <name type="common">Chlamydophila pecorum</name>
    <dbReference type="NCBI Taxonomy" id="331635"/>
    <lineage>
        <taxon>Bacteria</taxon>
        <taxon>Pseudomonadati</taxon>
        <taxon>Chlamydiota</taxon>
        <taxon>Chlamydiia</taxon>
        <taxon>Chlamydiales</taxon>
        <taxon>Chlamydiaceae</taxon>
        <taxon>Chlamydia/Chlamydophila group</taxon>
        <taxon>Chlamydia</taxon>
    </lineage>
</organism>
<proteinExistence type="inferred from homology"/>
<name>A0AA34RE28_CHLPE</name>
<evidence type="ECO:0000256" key="4">
    <source>
        <dbReference type="ARBA" id="ARBA00022491"/>
    </source>
</evidence>
<comment type="function">
    <text evidence="8">This protein is an aporepressor. When complexed with L-tryptophan it binds the operator region of the trp operon and prevents the initiation of transcription.</text>
</comment>
<dbReference type="InterPro" id="IPR000831">
    <property type="entry name" value="Trp_repress"/>
</dbReference>
<dbReference type="KEGG" id="cpm:G5S_1088"/>
<evidence type="ECO:0000313" key="9">
    <source>
        <dbReference type="EMBL" id="AEB42001.1"/>
    </source>
</evidence>
<comment type="subcellular location">
    <subcellularLocation>
        <location evidence="1 8">Cytoplasm</location>
    </subcellularLocation>
</comment>
<dbReference type="GeneID" id="99719025"/>
<evidence type="ECO:0000256" key="3">
    <source>
        <dbReference type="ARBA" id="ARBA00022490"/>
    </source>
</evidence>
<keyword evidence="6 8" id="KW-0238">DNA-binding</keyword>
<keyword evidence="10" id="KW-1185">Reference proteome</keyword>
<dbReference type="Gene3D" id="1.10.1270.10">
    <property type="entry name" value="TrpR-like"/>
    <property type="match status" value="1"/>
</dbReference>
<dbReference type="GO" id="GO:0043565">
    <property type="term" value="F:sequence-specific DNA binding"/>
    <property type="evidence" value="ECO:0007669"/>
    <property type="project" value="UniProtKB-UniRule"/>
</dbReference>
<dbReference type="InterPro" id="IPR010921">
    <property type="entry name" value="Trp_repressor/repl_initiator"/>
</dbReference>
<keyword evidence="7 8" id="KW-0804">Transcription</keyword>
<sequence length="92" mass="10426">MTKESVEDGWNAFVRLCSQSESLETLFSLFLTYGEREAIASRYVIVKALLEGNMTQREISEAYGVSIAQITRGSNALKIIDPNFKEFLRKTN</sequence>
<keyword evidence="3 8" id="KW-0963">Cytoplasm</keyword>
<evidence type="ECO:0000256" key="2">
    <source>
        <dbReference type="ARBA" id="ARBA00007027"/>
    </source>
</evidence>
<dbReference type="EMBL" id="CP002608">
    <property type="protein sequence ID" value="AEB42001.1"/>
    <property type="molecule type" value="Genomic_DNA"/>
</dbReference>
<dbReference type="PANTHER" id="PTHR38025:SF1">
    <property type="entry name" value="TRP OPERON REPRESSOR"/>
    <property type="match status" value="1"/>
</dbReference>